<gene>
    <name evidence="14" type="ordered locus">BURPS1710b_A0685</name>
</gene>
<evidence type="ECO:0000256" key="3">
    <source>
        <dbReference type="ARBA" id="ARBA00006602"/>
    </source>
</evidence>
<evidence type="ECO:0000256" key="8">
    <source>
        <dbReference type="ARBA" id="ARBA00022927"/>
    </source>
</evidence>
<feature type="region of interest" description="Disordered" evidence="12">
    <location>
        <begin position="1"/>
        <end position="30"/>
    </location>
</feature>
<dbReference type="GO" id="GO:0005829">
    <property type="term" value="C:cytosol"/>
    <property type="evidence" value="ECO:0007669"/>
    <property type="project" value="TreeGrafter"/>
</dbReference>
<sequence length="403" mass="43975">MLAAAAAHARGLRADARRIRRARRPSRRAAHRRYAAAVAHARAAVPAHRAAPLDRPREPRAACRLGRRRRRPRARRALRAARRAARARAPRAARAARATVRRRYRVGRLVPVRARAGVVAGGPDAHRASRAAARARARAVARARGGGRGRRDAARARAVAVSGVDMAFWLKNRQIPLVDDLRIDAPHGVLRRDAFETVQALGAALDALAAERDAVLRAARDDAERIAAGARAQADALVEAARREHDSAYARGYDAGRAQAIADWHARAADSFEQERRVRDRMRERLAELVAAAVQQMVHTEDARGLFARAAQTIERIVAGASYLTVRVCDADYDAAREQFGLLADAWRRQGRNVPVDVVVEPRVARGTCVCESDFGTVDASLDTQLNAIRAALARALDDAGRA</sequence>
<dbReference type="KEGG" id="bpm:BURPS1710b_A0685"/>
<evidence type="ECO:0000313" key="14">
    <source>
        <dbReference type="EMBL" id="ABA52477.1"/>
    </source>
</evidence>
<dbReference type="NCBIfam" id="TIGR02499">
    <property type="entry name" value="HrpE_YscL_not"/>
    <property type="match status" value="1"/>
</dbReference>
<keyword evidence="7" id="KW-1005">Bacterial flagellum biogenesis</keyword>
<keyword evidence="9" id="KW-1006">Bacterial flagellum protein export</keyword>
<evidence type="ECO:0000256" key="12">
    <source>
        <dbReference type="SAM" id="MobiDB-lite"/>
    </source>
</evidence>
<dbReference type="InterPro" id="IPR051472">
    <property type="entry name" value="T3SS_Stator/FliH"/>
</dbReference>
<dbReference type="EnsemblBacteria" id="ABA52477">
    <property type="protein sequence ID" value="ABA52477"/>
    <property type="gene ID" value="BURPS1710b_A0685"/>
</dbReference>
<comment type="similarity">
    <text evidence="3">Belongs to the FliH family.</text>
</comment>
<dbReference type="EMBL" id="CP000125">
    <property type="protein sequence ID" value="ABA52477.1"/>
    <property type="molecule type" value="Genomic_DNA"/>
</dbReference>
<evidence type="ECO:0000256" key="5">
    <source>
        <dbReference type="ARBA" id="ARBA00022448"/>
    </source>
</evidence>
<dbReference type="Proteomes" id="UP000002700">
    <property type="component" value="Chromosome II"/>
</dbReference>
<evidence type="ECO:0000256" key="11">
    <source>
        <dbReference type="ARBA" id="ARBA00040494"/>
    </source>
</evidence>
<comment type="function">
    <text evidence="1">Needed for flagellar regrowth and assembly.</text>
</comment>
<evidence type="ECO:0000256" key="4">
    <source>
        <dbReference type="ARBA" id="ARBA00016507"/>
    </source>
</evidence>
<keyword evidence="6" id="KW-0963">Cytoplasm</keyword>
<evidence type="ECO:0000256" key="2">
    <source>
        <dbReference type="ARBA" id="ARBA00004496"/>
    </source>
</evidence>
<dbReference type="PANTHER" id="PTHR34982:SF1">
    <property type="entry name" value="FLAGELLAR ASSEMBLY PROTEIN FLIH"/>
    <property type="match status" value="1"/>
</dbReference>
<evidence type="ECO:0000256" key="10">
    <source>
        <dbReference type="ARBA" id="ARBA00024335"/>
    </source>
</evidence>
<proteinExistence type="inferred from homology"/>
<keyword evidence="5" id="KW-0813">Transport</keyword>
<comment type="similarity">
    <text evidence="10">Belongs to the SctL stator family.</text>
</comment>
<dbReference type="NCBIfam" id="NF006574">
    <property type="entry name" value="PRK09098.1"/>
    <property type="match status" value="1"/>
</dbReference>
<dbReference type="PANTHER" id="PTHR34982">
    <property type="entry name" value="YOP PROTEINS TRANSLOCATION PROTEIN L"/>
    <property type="match status" value="1"/>
</dbReference>
<feature type="compositionally biased region" description="Basic residues" evidence="12">
    <location>
        <begin position="18"/>
        <end position="30"/>
    </location>
</feature>
<protein>
    <recommendedName>
        <fullName evidence="4">Flagellar assembly protein FliH</fullName>
    </recommendedName>
    <alternativeName>
        <fullName evidence="11">Type 3 secretion system stator protein</fullName>
    </alternativeName>
</protein>
<evidence type="ECO:0000256" key="1">
    <source>
        <dbReference type="ARBA" id="ARBA00003041"/>
    </source>
</evidence>
<feature type="domain" description="Flagellar assembly protein FliH/Type III secretion system HrpE" evidence="13">
    <location>
        <begin position="272"/>
        <end position="388"/>
    </location>
</feature>
<name>Q3JKQ9_BURP1</name>
<dbReference type="GO" id="GO:0044781">
    <property type="term" value="P:bacterial-type flagellum organization"/>
    <property type="evidence" value="ECO:0007669"/>
    <property type="project" value="UniProtKB-KW"/>
</dbReference>
<evidence type="ECO:0000259" key="13">
    <source>
        <dbReference type="Pfam" id="PF02108"/>
    </source>
</evidence>
<accession>Q3JKQ9</accession>
<evidence type="ECO:0000256" key="6">
    <source>
        <dbReference type="ARBA" id="ARBA00022490"/>
    </source>
</evidence>
<dbReference type="AlphaFoldDB" id="Q3JKQ9"/>
<dbReference type="GO" id="GO:0030254">
    <property type="term" value="P:protein secretion by the type III secretion system"/>
    <property type="evidence" value="ECO:0007669"/>
    <property type="project" value="InterPro"/>
</dbReference>
<organism evidence="14 15">
    <name type="scientific">Burkholderia pseudomallei (strain 1710b)</name>
    <dbReference type="NCBI Taxonomy" id="320372"/>
    <lineage>
        <taxon>Bacteria</taxon>
        <taxon>Pseudomonadati</taxon>
        <taxon>Pseudomonadota</taxon>
        <taxon>Betaproteobacteria</taxon>
        <taxon>Burkholderiales</taxon>
        <taxon>Burkholderiaceae</taxon>
        <taxon>Burkholderia</taxon>
        <taxon>pseudomallei group</taxon>
    </lineage>
</organism>
<keyword evidence="8" id="KW-0653">Protein transport</keyword>
<evidence type="ECO:0000313" key="15">
    <source>
        <dbReference type="Proteomes" id="UP000002700"/>
    </source>
</evidence>
<dbReference type="HOGENOM" id="CLU_682730_0_0_4"/>
<reference evidence="14 15" key="1">
    <citation type="submission" date="2005-09" db="EMBL/GenBank/DDBJ databases">
        <authorList>
            <person name="Woods D.E."/>
            <person name="Nierman W.C."/>
        </authorList>
    </citation>
    <scope>NUCLEOTIDE SEQUENCE [LARGE SCALE GENOMIC DNA]</scope>
    <source>
        <strain evidence="14 15">1710b</strain>
    </source>
</reference>
<dbReference type="InterPro" id="IPR018035">
    <property type="entry name" value="Flagellar_FliH/T3SS_HrpE"/>
</dbReference>
<dbReference type="InterPro" id="IPR012842">
    <property type="entry name" value="T3SS_SctL/SctL2"/>
</dbReference>
<dbReference type="Pfam" id="PF02108">
    <property type="entry name" value="FliH"/>
    <property type="match status" value="1"/>
</dbReference>
<evidence type="ECO:0000256" key="7">
    <source>
        <dbReference type="ARBA" id="ARBA00022795"/>
    </source>
</evidence>
<comment type="subcellular location">
    <subcellularLocation>
        <location evidence="2">Cytoplasm</location>
    </subcellularLocation>
</comment>
<evidence type="ECO:0000256" key="9">
    <source>
        <dbReference type="ARBA" id="ARBA00023225"/>
    </source>
</evidence>